<keyword evidence="2" id="KW-0677">Repeat</keyword>
<dbReference type="NCBIfam" id="TIGR00756">
    <property type="entry name" value="PPR"/>
    <property type="match status" value="4"/>
</dbReference>
<feature type="repeat" description="PPR" evidence="3">
    <location>
        <begin position="394"/>
        <end position="428"/>
    </location>
</feature>
<keyword evidence="5" id="KW-1185">Reference proteome</keyword>
<dbReference type="PROSITE" id="PS51257">
    <property type="entry name" value="PROKAR_LIPOPROTEIN"/>
    <property type="match status" value="1"/>
</dbReference>
<feature type="repeat" description="PPR" evidence="3">
    <location>
        <begin position="639"/>
        <end position="673"/>
    </location>
</feature>
<feature type="repeat" description="PPR" evidence="3">
    <location>
        <begin position="708"/>
        <end position="742"/>
    </location>
</feature>
<dbReference type="AlphaFoldDB" id="A0AAV6NMF3"/>
<feature type="repeat" description="PPR" evidence="3">
    <location>
        <begin position="219"/>
        <end position="253"/>
    </location>
</feature>
<protein>
    <submittedName>
        <fullName evidence="4">Pentatricopeptide repeat-containing protein, mitochondrial</fullName>
    </submittedName>
</protein>
<name>A0AAV6NMF3_9ROSI</name>
<dbReference type="PANTHER" id="PTHR47933">
    <property type="entry name" value="PENTATRICOPEPTIDE REPEAT-CONTAINING PROTEIN 1, MITOCHONDRIAL"/>
    <property type="match status" value="1"/>
</dbReference>
<dbReference type="EMBL" id="JAGKQH010000005">
    <property type="protein sequence ID" value="KAG6599162.1"/>
    <property type="molecule type" value="Genomic_DNA"/>
</dbReference>
<feature type="non-terminal residue" evidence="4">
    <location>
        <position position="1"/>
    </location>
</feature>
<evidence type="ECO:0000256" key="1">
    <source>
        <dbReference type="ARBA" id="ARBA00007626"/>
    </source>
</evidence>
<evidence type="ECO:0000313" key="5">
    <source>
        <dbReference type="Proteomes" id="UP000685013"/>
    </source>
</evidence>
<dbReference type="PROSITE" id="PS51375">
    <property type="entry name" value="PPR"/>
    <property type="match status" value="7"/>
</dbReference>
<gene>
    <name evidence="4" type="ORF">SDJN03_08940</name>
</gene>
<dbReference type="Proteomes" id="UP000685013">
    <property type="component" value="Chromosome 5"/>
</dbReference>
<organism evidence="4 5">
    <name type="scientific">Cucurbita argyrosperma subsp. sororia</name>
    <dbReference type="NCBI Taxonomy" id="37648"/>
    <lineage>
        <taxon>Eukaryota</taxon>
        <taxon>Viridiplantae</taxon>
        <taxon>Streptophyta</taxon>
        <taxon>Embryophyta</taxon>
        <taxon>Tracheophyta</taxon>
        <taxon>Spermatophyta</taxon>
        <taxon>Magnoliopsida</taxon>
        <taxon>eudicotyledons</taxon>
        <taxon>Gunneridae</taxon>
        <taxon>Pentapetalae</taxon>
        <taxon>rosids</taxon>
        <taxon>fabids</taxon>
        <taxon>Cucurbitales</taxon>
        <taxon>Cucurbitaceae</taxon>
        <taxon>Cucurbiteae</taxon>
        <taxon>Cucurbita</taxon>
    </lineage>
</organism>
<sequence>MRAFREFQLSPSSLVFSSSCNEVEIDVKAGSSQFHWRDMIKSSLGSSSPCPNLYSFSSVSGISDNENRIVPMFSPWMSTGVGTSSTAAAGADWMVTQEVALSFKEWFKSGSNALYDQIFQILQMARDDKEMSYGHSTADLALSSLGLRLNELFVLDVLRYGSKDVLSCLKFFDWAGHQPGFFHTRATFVAIFKILSKAKLMSLMFDFLENYVQQKFVHKARFYNTLVMGYAVAGKPIFALQLFGKMRFQGLDLDSFAYHVLLNSLVEENCFDAVHVIVKQITLRGFVNEITHYLMLKNFCKQSQLDEAETFLHDLVGSGKGLNGRMLGFLVSALCKSGNFERAWKLVEGFRDLELVSMDHVYGVWITELIRAGMLERALQFLYSRKSDESYIPDVFRYNMLIHRLLRDNRLQEVFDLLTEMMEEHISPDKVTMNAAMCFLCKAGMVDVALDLYKSRSEYRLSPNSMAYNYLVNTLCGDGSTDEAYHILKHSIDQGYFPRKKTFSILADALCREGKLDKMKELVIFSLERNFMPSGSTYDKFISALCKARRVEDGYLIHGELNRINVVAIKSTYFVLIDGFNKLRRGDISARLLIEMQEKGHNPTRKIFRSVIHCLNEMENMEKQFFNLLELQLSRQEPSPEVYNNFIYGAALAKKSELAREVYQMMLRSGIQPNLSSDILLLKSYLHSERISDALNFLSDLYQTRTIGRKISNVMVVGLCKANKADVALDVLRDMRDRGLIPSIECYEELAKHLCHNERYDLVVNLINDLDKVGRPITSFLGNTLLYSSMKTQKLYEAWVSSREGQVETSRSSMLGLLIGAFSGHIRVSQSIKNLEEAIAKCFPLDIYTYNLLLRRLSANDLQQAFELFNRLCEKGYVPNRWTYDILVHALFKHGRTSEAKRLLEVILPLVLLVLEGLLFSVDDMVVQDIVFLKR</sequence>
<dbReference type="InterPro" id="IPR051240">
    <property type="entry name" value="Mito_RNA-Proc/Resp"/>
</dbReference>
<dbReference type="Pfam" id="PF01535">
    <property type="entry name" value="PPR"/>
    <property type="match status" value="6"/>
</dbReference>
<dbReference type="InterPro" id="IPR002885">
    <property type="entry name" value="PPR_rpt"/>
</dbReference>
<evidence type="ECO:0000256" key="2">
    <source>
        <dbReference type="ARBA" id="ARBA00022737"/>
    </source>
</evidence>
<evidence type="ECO:0000313" key="4">
    <source>
        <dbReference type="EMBL" id="KAG6599162.1"/>
    </source>
</evidence>
<dbReference type="PANTHER" id="PTHR47933:SF32">
    <property type="entry name" value="OS06G0152500 PROTEIN"/>
    <property type="match status" value="1"/>
</dbReference>
<dbReference type="Pfam" id="PF13041">
    <property type="entry name" value="PPR_2"/>
    <property type="match status" value="2"/>
</dbReference>
<feature type="repeat" description="PPR" evidence="3">
    <location>
        <begin position="846"/>
        <end position="879"/>
    </location>
</feature>
<feature type="repeat" description="PPR" evidence="3">
    <location>
        <begin position="464"/>
        <end position="498"/>
    </location>
</feature>
<feature type="repeat" description="PPR" evidence="3">
    <location>
        <begin position="429"/>
        <end position="463"/>
    </location>
</feature>
<comment type="caution">
    <text evidence="4">The sequence shown here is derived from an EMBL/GenBank/DDBJ whole genome shotgun (WGS) entry which is preliminary data.</text>
</comment>
<evidence type="ECO:0000256" key="3">
    <source>
        <dbReference type="PROSITE-ProRule" id="PRU00708"/>
    </source>
</evidence>
<dbReference type="GO" id="GO:0003729">
    <property type="term" value="F:mRNA binding"/>
    <property type="evidence" value="ECO:0007669"/>
    <property type="project" value="TreeGrafter"/>
</dbReference>
<reference evidence="4 5" key="1">
    <citation type="journal article" date="2021" name="Hortic Res">
        <title>The domestication of Cucurbita argyrosperma as revealed by the genome of its wild relative.</title>
        <authorList>
            <person name="Barrera-Redondo J."/>
            <person name="Sanchez-de la Vega G."/>
            <person name="Aguirre-Liguori J.A."/>
            <person name="Castellanos-Morales G."/>
            <person name="Gutierrez-Guerrero Y.T."/>
            <person name="Aguirre-Dugua X."/>
            <person name="Aguirre-Planter E."/>
            <person name="Tenaillon M.I."/>
            <person name="Lira-Saade R."/>
            <person name="Eguiarte L.E."/>
        </authorList>
    </citation>
    <scope>NUCLEOTIDE SEQUENCE [LARGE SCALE GENOMIC DNA]</scope>
    <source>
        <strain evidence="4">JBR-2021</strain>
    </source>
</reference>
<proteinExistence type="inferred from homology"/>
<comment type="similarity">
    <text evidence="1">Belongs to the PPR family. P subfamily.</text>
</comment>
<accession>A0AAV6NMF3</accession>